<proteinExistence type="predicted"/>
<dbReference type="InParanoid" id="A0A1Y2G5N2"/>
<evidence type="ECO:0000313" key="3">
    <source>
        <dbReference type="Proteomes" id="UP000193648"/>
    </source>
</evidence>
<comment type="caution">
    <text evidence="2">The sequence shown here is derived from an EMBL/GenBank/DDBJ whole genome shotgun (WGS) entry which is preliminary data.</text>
</comment>
<protein>
    <recommendedName>
        <fullName evidence="1">DUF6589 domain-containing protein</fullName>
    </recommendedName>
</protein>
<dbReference type="EMBL" id="MCFF01000081">
    <property type="protein sequence ID" value="ORY95970.1"/>
    <property type="molecule type" value="Genomic_DNA"/>
</dbReference>
<dbReference type="RefSeq" id="XP_021875411.1">
    <property type="nucleotide sequence ID" value="XM_022029524.1"/>
</dbReference>
<gene>
    <name evidence="2" type="ORF">BCR41DRAFT_416367</name>
</gene>
<reference evidence="2 3" key="1">
    <citation type="submission" date="2016-07" db="EMBL/GenBank/DDBJ databases">
        <title>Pervasive Adenine N6-methylation of Active Genes in Fungi.</title>
        <authorList>
            <consortium name="DOE Joint Genome Institute"/>
            <person name="Mondo S.J."/>
            <person name="Dannebaum R.O."/>
            <person name="Kuo R.C."/>
            <person name="Labutti K."/>
            <person name="Haridas S."/>
            <person name="Kuo A."/>
            <person name="Salamov A."/>
            <person name="Ahrendt S.R."/>
            <person name="Lipzen A."/>
            <person name="Sullivan W."/>
            <person name="Andreopoulos W.B."/>
            <person name="Clum A."/>
            <person name="Lindquist E."/>
            <person name="Daum C."/>
            <person name="Ramamoorthy G.K."/>
            <person name="Gryganskyi A."/>
            <person name="Culley D."/>
            <person name="Magnuson J.K."/>
            <person name="James T.Y."/>
            <person name="O'Malley M.A."/>
            <person name="Stajich J.E."/>
            <person name="Spatafora J.W."/>
            <person name="Visel A."/>
            <person name="Grigoriev I.V."/>
        </authorList>
    </citation>
    <scope>NUCLEOTIDE SEQUENCE [LARGE SCALE GENOMIC DNA]</scope>
    <source>
        <strain evidence="2 3">NRRL 3116</strain>
    </source>
</reference>
<accession>A0A1Y2G5N2</accession>
<dbReference type="Proteomes" id="UP000193648">
    <property type="component" value="Unassembled WGS sequence"/>
</dbReference>
<dbReference type="InterPro" id="IPR046496">
    <property type="entry name" value="DUF6589"/>
</dbReference>
<organism evidence="2 3">
    <name type="scientific">Lobosporangium transversale</name>
    <dbReference type="NCBI Taxonomy" id="64571"/>
    <lineage>
        <taxon>Eukaryota</taxon>
        <taxon>Fungi</taxon>
        <taxon>Fungi incertae sedis</taxon>
        <taxon>Mucoromycota</taxon>
        <taxon>Mortierellomycotina</taxon>
        <taxon>Mortierellomycetes</taxon>
        <taxon>Mortierellales</taxon>
        <taxon>Mortierellaceae</taxon>
        <taxon>Lobosporangium</taxon>
    </lineage>
</organism>
<dbReference type="AlphaFoldDB" id="A0A1Y2G5N2"/>
<dbReference type="GeneID" id="33571367"/>
<dbReference type="OrthoDB" id="2449229at2759"/>
<keyword evidence="3" id="KW-1185">Reference proteome</keyword>
<sequence>MLVKLCSQKSSHLQMMMGLHPHASGYPKRMLNLLAVSSLSVSHMTVCTAFRSGVLFRRSTPKFGSAHDTCCMITSIRLIGNMTSARYHSVAFDRCTSAHSTIYGCSVQTPSIEPLEVKETKTYPLPALKIDQSTISGNIEILETIMRDTLQLPEEWLTDYTNIIVAGDQLTISRIASLQELHREDRTSFHRMQ</sequence>
<evidence type="ECO:0000313" key="2">
    <source>
        <dbReference type="EMBL" id="ORY95970.1"/>
    </source>
</evidence>
<evidence type="ECO:0000259" key="1">
    <source>
        <dbReference type="Pfam" id="PF20231"/>
    </source>
</evidence>
<feature type="domain" description="DUF6589" evidence="1">
    <location>
        <begin position="108"/>
        <end position="193"/>
    </location>
</feature>
<name>A0A1Y2G5N2_9FUNG</name>
<dbReference type="Pfam" id="PF20231">
    <property type="entry name" value="DUF6589"/>
    <property type="match status" value="1"/>
</dbReference>